<evidence type="ECO:0000313" key="4">
    <source>
        <dbReference type="Proteomes" id="UP000620104"/>
    </source>
</evidence>
<dbReference type="Proteomes" id="UP000620104">
    <property type="component" value="Unassembled WGS sequence"/>
</dbReference>
<feature type="compositionally biased region" description="Basic and acidic residues" evidence="1">
    <location>
        <begin position="799"/>
        <end position="808"/>
    </location>
</feature>
<keyword evidence="2" id="KW-0472">Membrane</keyword>
<feature type="compositionally biased region" description="Low complexity" evidence="1">
    <location>
        <begin position="318"/>
        <end position="333"/>
    </location>
</feature>
<feature type="compositionally biased region" description="Basic and acidic residues" evidence="1">
    <location>
        <begin position="696"/>
        <end position="705"/>
    </location>
</feature>
<comment type="caution">
    <text evidence="3">The sequence shown here is derived from an EMBL/GenBank/DDBJ whole genome shotgun (WGS) entry which is preliminary data.</text>
</comment>
<feature type="compositionally biased region" description="Basic and acidic residues" evidence="1">
    <location>
        <begin position="534"/>
        <end position="545"/>
    </location>
</feature>
<keyword evidence="4" id="KW-1185">Reference proteome</keyword>
<feature type="compositionally biased region" description="Basic and acidic residues" evidence="1">
    <location>
        <begin position="201"/>
        <end position="214"/>
    </location>
</feature>
<dbReference type="AlphaFoldDB" id="A0A8H3TUM5"/>
<feature type="compositionally biased region" description="Basic and acidic residues" evidence="1">
    <location>
        <begin position="614"/>
        <end position="636"/>
    </location>
</feature>
<proteinExistence type="predicted"/>
<feature type="compositionally biased region" description="Basic and acidic residues" evidence="1">
    <location>
        <begin position="180"/>
        <end position="191"/>
    </location>
</feature>
<feature type="compositionally biased region" description="Basic residues" evidence="1">
    <location>
        <begin position="295"/>
        <end position="308"/>
    </location>
</feature>
<feature type="compositionally biased region" description="Acidic residues" evidence="1">
    <location>
        <begin position="165"/>
        <end position="175"/>
    </location>
</feature>
<organism evidence="3 4">
    <name type="scientific">Naganishia liquefaciens</name>
    <dbReference type="NCBI Taxonomy" id="104408"/>
    <lineage>
        <taxon>Eukaryota</taxon>
        <taxon>Fungi</taxon>
        <taxon>Dikarya</taxon>
        <taxon>Basidiomycota</taxon>
        <taxon>Agaricomycotina</taxon>
        <taxon>Tremellomycetes</taxon>
        <taxon>Filobasidiales</taxon>
        <taxon>Filobasidiaceae</taxon>
        <taxon>Naganishia</taxon>
    </lineage>
</organism>
<evidence type="ECO:0000313" key="3">
    <source>
        <dbReference type="EMBL" id="GHJ87472.1"/>
    </source>
</evidence>
<feature type="compositionally biased region" description="Basic and acidic residues" evidence="1">
    <location>
        <begin position="577"/>
        <end position="595"/>
    </location>
</feature>
<keyword evidence="2" id="KW-1133">Transmembrane helix</keyword>
<feature type="compositionally biased region" description="Basic and acidic residues" evidence="1">
    <location>
        <begin position="487"/>
        <end position="506"/>
    </location>
</feature>
<keyword evidence="2" id="KW-0812">Transmembrane</keyword>
<reference evidence="3" key="1">
    <citation type="submission" date="2020-07" db="EMBL/GenBank/DDBJ databases">
        <title>Draft Genome Sequence of a Deep-Sea Yeast, Naganishia (Cryptococcus) liquefaciens strain N6.</title>
        <authorList>
            <person name="Han Y.W."/>
            <person name="Kajitani R."/>
            <person name="Morimoto H."/>
            <person name="Parhat M."/>
            <person name="Tsubouchi H."/>
            <person name="Bakenova O."/>
            <person name="Ogata M."/>
            <person name="Argunhan B."/>
            <person name="Aoki R."/>
            <person name="Kajiwara S."/>
            <person name="Itoh T."/>
            <person name="Iwasaki H."/>
        </authorList>
    </citation>
    <scope>NUCLEOTIDE SEQUENCE</scope>
    <source>
        <strain evidence="3">N6</strain>
    </source>
</reference>
<feature type="compositionally biased region" description="Polar residues" evidence="1">
    <location>
        <begin position="722"/>
        <end position="736"/>
    </location>
</feature>
<evidence type="ECO:0000256" key="1">
    <source>
        <dbReference type="SAM" id="MobiDB-lite"/>
    </source>
</evidence>
<feature type="compositionally biased region" description="Basic and acidic residues" evidence="1">
    <location>
        <begin position="366"/>
        <end position="377"/>
    </location>
</feature>
<feature type="region of interest" description="Disordered" evidence="1">
    <location>
        <begin position="964"/>
        <end position="984"/>
    </location>
</feature>
<feature type="compositionally biased region" description="Basic and acidic residues" evidence="1">
    <location>
        <begin position="754"/>
        <end position="779"/>
    </location>
</feature>
<protein>
    <submittedName>
        <fullName evidence="3">Uncharacterized protein</fullName>
    </submittedName>
</protein>
<feature type="compositionally biased region" description="Acidic residues" evidence="1">
    <location>
        <begin position="92"/>
        <end position="108"/>
    </location>
</feature>
<feature type="region of interest" description="Disordered" evidence="1">
    <location>
        <begin position="1"/>
        <end position="848"/>
    </location>
</feature>
<feature type="transmembrane region" description="Helical" evidence="2">
    <location>
        <begin position="935"/>
        <end position="954"/>
    </location>
</feature>
<feature type="compositionally biased region" description="Polar residues" evidence="1">
    <location>
        <begin position="13"/>
        <end position="23"/>
    </location>
</feature>
<feature type="compositionally biased region" description="Basic and acidic residues" evidence="1">
    <location>
        <begin position="132"/>
        <end position="142"/>
    </location>
</feature>
<dbReference type="EMBL" id="BLZA01000021">
    <property type="protein sequence ID" value="GHJ87472.1"/>
    <property type="molecule type" value="Genomic_DNA"/>
</dbReference>
<evidence type="ECO:0000256" key="2">
    <source>
        <dbReference type="SAM" id="Phobius"/>
    </source>
</evidence>
<feature type="compositionally biased region" description="Low complexity" evidence="1">
    <location>
        <begin position="554"/>
        <end position="564"/>
    </location>
</feature>
<feature type="compositionally biased region" description="Basic and acidic residues" evidence="1">
    <location>
        <begin position="43"/>
        <end position="52"/>
    </location>
</feature>
<name>A0A8H3TUM5_9TREE</name>
<gene>
    <name evidence="3" type="ORF">NliqN6_3874</name>
</gene>
<feature type="compositionally biased region" description="Basic and acidic residues" evidence="1">
    <location>
        <begin position="73"/>
        <end position="91"/>
    </location>
</feature>
<dbReference type="OrthoDB" id="2596420at2759"/>
<feature type="transmembrane region" description="Helical" evidence="2">
    <location>
        <begin position="1016"/>
        <end position="1033"/>
    </location>
</feature>
<feature type="compositionally biased region" description="Polar residues" evidence="1">
    <location>
        <begin position="642"/>
        <end position="651"/>
    </location>
</feature>
<accession>A0A8H3TUM5</accession>
<sequence length="1130" mass="123270">MKNAATASRVGSDDNQSTRTDTAADSDEEDPPLGASDGQSHGENGKRKEKSAGRKRPKPVRKPEGNKGSGTIKEGKGKGSEKSKKQVKSKEEDEPGDEDSEPEAGGDDSTDRSRRKVGRAKSAPRAQTARSRSADEARDEKANANTLRRPAQNASRRDRKAPDSSMEEGDSEESANVDIPTDKAAKRERPSRSTHAGPRSRPAEASRPVEERAGETPGAGRMGVSRSKRSAQKDWNDGDSVASTVEEEEPLTPRKRRARRGFNDNARKGSKNSGYSSQESGYPPTDSYSRERLQRRSHQDRRSARRGNTKYDSDSYLEGSTSEKTYSTYSSTGIESEKEDRAARQRNRRLRRTSEYTAEPGALKMGPEDPWRGDQGSRRQRRRPDNNTSPDLASRQDNEWYEGSARRARTTTRRTPPGPVTIGRDISNNMPYERNGKSAYRVSNAAKLDNVSSPATDEATSRESAPSIRRSGDSRFADGSGQACMEPRSDRRKASSQDSDTVRDVASKVSQRPSPPAYERISPAEQATEGQNRNPDHRREKKDNHNGQIVGTTPDDPSQSPSPSNGGYTEMMSPSLPREESTKAGAKHPPDEPAAHGRMGKAMLRKNSGGPPGEEFRAEEISDTAHHGREAEEPLSHRGNMPHTSQTSWSSGRKESDRSHASPLESPGKGPPARGKQQKEHGDSAGFSSSPPTSRSEPRESEKMDPAAVDNPEKNVQGRSIPGSSTGKAQGVQTSRQRSHAEQNHASPIAPTRTSRDADKVESKPAKEGVKTYFAEDGKGPPSLKRGPASPQTVAPSKPSKETKDRPAGKLTTPGQSRHERKQAERETPSAQDAAHQDTDCAVPGADSPKGFWRSVKDGFRNARQHKAKTFLCLLLSIGYVVATGYGQEYGRSASTGSSAPRLEARADSVAAAVESAGERLKDVNVSRPTFQDHFLAISILWHVVLQLCIVFLLSDIIAPPRQLSSDTTSHDDATPRPASRWRTSRDRISATYHRILRDPLSRAYRTTRRASKWTFIRLALIAFLALTMLLVARQLSSLAHIAADPHTSRAWSDAPDVRWLHASLRAHISQLGADGGKILAASWGFWGMTGTALVYCISALADRPVEAPVDEEMGMGEVPAEADRPGKAP</sequence>
<feature type="compositionally biased region" description="Polar residues" evidence="1">
    <location>
        <begin position="271"/>
        <end position="280"/>
    </location>
</feature>